<dbReference type="Proteomes" id="UP001600039">
    <property type="component" value="Unassembled WGS sequence"/>
</dbReference>
<protein>
    <recommendedName>
        <fullName evidence="4">Long-chain fatty acid transport protein</fullName>
    </recommendedName>
</protein>
<proteinExistence type="predicted"/>
<evidence type="ECO:0008006" key="4">
    <source>
        <dbReference type="Google" id="ProtNLM"/>
    </source>
</evidence>
<organism evidence="2 3">
    <name type="scientific">Flavobacterium fructosi</name>
    <dbReference type="NCBI Taxonomy" id="3230416"/>
    <lineage>
        <taxon>Bacteria</taxon>
        <taxon>Pseudomonadati</taxon>
        <taxon>Bacteroidota</taxon>
        <taxon>Flavobacteriia</taxon>
        <taxon>Flavobacteriales</taxon>
        <taxon>Flavobacteriaceae</taxon>
        <taxon>Flavobacterium</taxon>
    </lineage>
</organism>
<dbReference type="Gene3D" id="2.40.160.60">
    <property type="entry name" value="Outer membrane protein transport protein (OMPP1/FadL/TodX)"/>
    <property type="match status" value="1"/>
</dbReference>
<keyword evidence="3" id="KW-1185">Reference proteome</keyword>
<dbReference type="SUPFAM" id="SSF56935">
    <property type="entry name" value="Porins"/>
    <property type="match status" value="1"/>
</dbReference>
<keyword evidence="1" id="KW-0732">Signal</keyword>
<evidence type="ECO:0000313" key="3">
    <source>
        <dbReference type="Proteomes" id="UP001600039"/>
    </source>
</evidence>
<comment type="caution">
    <text evidence="2">The sequence shown here is derived from an EMBL/GenBank/DDBJ whole genome shotgun (WGS) entry which is preliminary data.</text>
</comment>
<evidence type="ECO:0000313" key="2">
    <source>
        <dbReference type="EMBL" id="MFE3847294.1"/>
    </source>
</evidence>
<feature type="chain" id="PRO_5045930453" description="Long-chain fatty acid transport protein" evidence="1">
    <location>
        <begin position="20"/>
        <end position="416"/>
    </location>
</feature>
<accession>A0ABW6HJV4</accession>
<dbReference type="RefSeq" id="WP_379857121.1">
    <property type="nucleotide sequence ID" value="NZ_JBHZQA010000002.1"/>
</dbReference>
<feature type="signal peptide" evidence="1">
    <location>
        <begin position="1"/>
        <end position="19"/>
    </location>
</feature>
<sequence>MIKKIIISACLLLSLVSIAQEGTSSPYSFYGIGDIRFKGTLENRSMAGVAVEQDSIHINLENPASFSSLKLTTFSMGGTYGTKTFKTNTESANARRTTLDYLAVGLPLGKFGIGFGLIPYSSVGYRIQKLSSEVGETNKRLSGTGGLNKVFLGIGYKITPNFSIGADANYNFGKIETNSLEIITNVPLGTRELNSAELSGVNFNIGTMYQAKLSKKLSLYSSLNYTIEGSLTSKNTRNISTVVYNSTFDLSVVDSYGEQKTQSDVRYPSKISFGMGIGESKKWLLGGKIAYQKTYGQENTYNTASNVGYGRFGSVSLGGYYIPNYNSFSSYTKRIVYRAGLKYEKTGLMINSESINDMGLTLGFGLPITGSFSNVNLGFELGKKGTTNANLIQENYANFSVGFSLNDKWFEKRKFN</sequence>
<evidence type="ECO:0000256" key="1">
    <source>
        <dbReference type="SAM" id="SignalP"/>
    </source>
</evidence>
<reference evidence="2 3" key="1">
    <citation type="submission" date="2024-06" db="EMBL/GenBank/DDBJ databases">
        <title>Flavobacterium spp. isolated from glacier.</title>
        <authorList>
            <person name="Han D."/>
        </authorList>
    </citation>
    <scope>NUCLEOTIDE SEQUENCE [LARGE SCALE GENOMIC DNA]</scope>
    <source>
        <strain evidence="2 3">LB3P45</strain>
    </source>
</reference>
<dbReference type="EMBL" id="JBHZQA010000002">
    <property type="protein sequence ID" value="MFE3847294.1"/>
    <property type="molecule type" value="Genomic_DNA"/>
</dbReference>
<gene>
    <name evidence="2" type="ORF">ACFX5D_04860</name>
</gene>
<name>A0ABW6HJV4_9FLAO</name>